<reference evidence="3 4" key="1">
    <citation type="submission" date="2018-04" db="EMBL/GenBank/DDBJ databases">
        <authorList>
            <person name="Zhang X."/>
            <person name="Yuan J."/>
            <person name="Li F."/>
            <person name="Xiang J."/>
        </authorList>
    </citation>
    <scope>NUCLEOTIDE SEQUENCE [LARGE SCALE GENOMIC DNA]</scope>
    <source>
        <tissue evidence="3">Muscle</tissue>
    </source>
</reference>
<evidence type="ECO:0000313" key="4">
    <source>
        <dbReference type="Proteomes" id="UP000283509"/>
    </source>
</evidence>
<feature type="region of interest" description="Disordered" evidence="1">
    <location>
        <begin position="94"/>
        <end position="164"/>
    </location>
</feature>
<feature type="chain" id="PRO_5018757098" evidence="2">
    <location>
        <begin position="16"/>
        <end position="164"/>
    </location>
</feature>
<accession>A0A3R7MQJ1</accession>
<evidence type="ECO:0000313" key="3">
    <source>
        <dbReference type="EMBL" id="ROT83266.1"/>
    </source>
</evidence>
<organism evidence="3 4">
    <name type="scientific">Penaeus vannamei</name>
    <name type="common">Whiteleg shrimp</name>
    <name type="synonym">Litopenaeus vannamei</name>
    <dbReference type="NCBI Taxonomy" id="6689"/>
    <lineage>
        <taxon>Eukaryota</taxon>
        <taxon>Metazoa</taxon>
        <taxon>Ecdysozoa</taxon>
        <taxon>Arthropoda</taxon>
        <taxon>Crustacea</taxon>
        <taxon>Multicrustacea</taxon>
        <taxon>Malacostraca</taxon>
        <taxon>Eumalacostraca</taxon>
        <taxon>Eucarida</taxon>
        <taxon>Decapoda</taxon>
        <taxon>Dendrobranchiata</taxon>
        <taxon>Penaeoidea</taxon>
        <taxon>Penaeidae</taxon>
        <taxon>Penaeus</taxon>
    </lineage>
</organism>
<evidence type="ECO:0000256" key="2">
    <source>
        <dbReference type="SAM" id="SignalP"/>
    </source>
</evidence>
<dbReference type="OrthoDB" id="6378257at2759"/>
<dbReference type="AlphaFoldDB" id="A0A3R7MQJ1"/>
<feature type="signal peptide" evidence="2">
    <location>
        <begin position="1"/>
        <end position="15"/>
    </location>
</feature>
<dbReference type="EMBL" id="QCYY01000708">
    <property type="protein sequence ID" value="ROT83266.1"/>
    <property type="molecule type" value="Genomic_DNA"/>
</dbReference>
<keyword evidence="4" id="KW-1185">Reference proteome</keyword>
<protein>
    <submittedName>
        <fullName evidence="3">Uncharacterized protein</fullName>
    </submittedName>
</protein>
<evidence type="ECO:0000256" key="1">
    <source>
        <dbReference type="SAM" id="MobiDB-lite"/>
    </source>
</evidence>
<name>A0A3R7MQJ1_PENVA</name>
<reference evidence="3 4" key="2">
    <citation type="submission" date="2019-01" db="EMBL/GenBank/DDBJ databases">
        <title>The decoding of complex shrimp genome reveals the adaptation for benthos swimmer, frequently molting mechanism and breeding impact on genome.</title>
        <authorList>
            <person name="Sun Y."/>
            <person name="Gao Y."/>
            <person name="Yu Y."/>
        </authorList>
    </citation>
    <scope>NUCLEOTIDE SEQUENCE [LARGE SCALE GENOMIC DNA]</scope>
    <source>
        <tissue evidence="3">Muscle</tissue>
    </source>
</reference>
<feature type="compositionally biased region" description="Polar residues" evidence="1">
    <location>
        <begin position="145"/>
        <end position="156"/>
    </location>
</feature>
<sequence length="164" mass="16130">MKLLVISVLAVTAVAAPQGYSLTEPRGAGLSGDRGHAAVGDAFAGVRGGEIESSLITDISAGSKPSESEADAGFPLTAGLATESESSVGVVETAVSGGQRLGTNTASRAAIEDHSNVGESSSTEVDVSEDFHSGLFVSEAGRAASTGTSADNTGDSPSGLYGTP</sequence>
<comment type="caution">
    <text evidence="3">The sequence shown here is derived from an EMBL/GenBank/DDBJ whole genome shotgun (WGS) entry which is preliminary data.</text>
</comment>
<keyword evidence="2" id="KW-0732">Signal</keyword>
<proteinExistence type="predicted"/>
<dbReference type="Proteomes" id="UP000283509">
    <property type="component" value="Unassembled WGS sequence"/>
</dbReference>
<gene>
    <name evidence="3" type="ORF">C7M84_023560</name>
</gene>